<keyword evidence="3" id="KW-0808">Transferase</keyword>
<reference evidence="8 9" key="1">
    <citation type="journal article" date="2008" name="Nature">
        <title>The genome of Laccaria bicolor provides insights into mycorrhizal symbiosis.</title>
        <authorList>
            <person name="Martin F."/>
            <person name="Aerts A."/>
            <person name="Ahren D."/>
            <person name="Brun A."/>
            <person name="Danchin E.G.J."/>
            <person name="Duchaussoy F."/>
            <person name="Gibon J."/>
            <person name="Kohler A."/>
            <person name="Lindquist E."/>
            <person name="Pereda V."/>
            <person name="Salamov A."/>
            <person name="Shapiro H.J."/>
            <person name="Wuyts J."/>
            <person name="Blaudez D."/>
            <person name="Buee M."/>
            <person name="Brokstein P."/>
            <person name="Canbaeck B."/>
            <person name="Cohen D."/>
            <person name="Courty P.E."/>
            <person name="Coutinho P.M."/>
            <person name="Delaruelle C."/>
            <person name="Detter J.C."/>
            <person name="Deveau A."/>
            <person name="DiFazio S."/>
            <person name="Duplessis S."/>
            <person name="Fraissinet-Tachet L."/>
            <person name="Lucic E."/>
            <person name="Frey-Klett P."/>
            <person name="Fourrey C."/>
            <person name="Feussner I."/>
            <person name="Gay G."/>
            <person name="Grimwood J."/>
            <person name="Hoegger P.J."/>
            <person name="Jain P."/>
            <person name="Kilaru S."/>
            <person name="Labbe J."/>
            <person name="Lin Y.C."/>
            <person name="Legue V."/>
            <person name="Le Tacon F."/>
            <person name="Marmeisse R."/>
            <person name="Melayah D."/>
            <person name="Montanini B."/>
            <person name="Muratet M."/>
            <person name="Nehls U."/>
            <person name="Niculita-Hirzel H."/>
            <person name="Oudot-Le Secq M.P."/>
            <person name="Peter M."/>
            <person name="Quesneville H."/>
            <person name="Rajashekar B."/>
            <person name="Reich M."/>
            <person name="Rouhier N."/>
            <person name="Schmutz J."/>
            <person name="Yin T."/>
            <person name="Chalot M."/>
            <person name="Henrissat B."/>
            <person name="Kuees U."/>
            <person name="Lucas S."/>
            <person name="Van de Peer Y."/>
            <person name="Podila G.K."/>
            <person name="Polle A."/>
            <person name="Pukkila P.J."/>
            <person name="Richardson P.M."/>
            <person name="Rouze P."/>
            <person name="Sanders I.R."/>
            <person name="Stajich J.E."/>
            <person name="Tunlid A."/>
            <person name="Tuskan G."/>
            <person name="Grigoriev I.V."/>
        </authorList>
    </citation>
    <scope>NUCLEOTIDE SEQUENCE [LARGE SCALE GENOMIC DNA]</scope>
    <source>
        <strain evidence="9">S238N-H82 / ATCC MYA-4686</strain>
    </source>
</reference>
<dbReference type="GO" id="GO:0016020">
    <property type="term" value="C:membrane"/>
    <property type="evidence" value="ECO:0007669"/>
    <property type="project" value="UniProtKB-SubCell"/>
</dbReference>
<keyword evidence="5" id="KW-1133">Transmembrane helix</keyword>
<dbReference type="GeneID" id="6073330"/>
<gene>
    <name evidence="8" type="ORF">LACBIDRAFT_314092</name>
</gene>
<organism evidence="9">
    <name type="scientific">Laccaria bicolor (strain S238N-H82 / ATCC MYA-4686)</name>
    <name type="common">Bicoloured deceiver</name>
    <name type="synonym">Laccaria laccata var. bicolor</name>
    <dbReference type="NCBI Taxonomy" id="486041"/>
    <lineage>
        <taxon>Eukaryota</taxon>
        <taxon>Fungi</taxon>
        <taxon>Dikarya</taxon>
        <taxon>Basidiomycota</taxon>
        <taxon>Agaricomycotina</taxon>
        <taxon>Agaricomycetes</taxon>
        <taxon>Agaricomycetidae</taxon>
        <taxon>Agaricales</taxon>
        <taxon>Agaricineae</taxon>
        <taxon>Hydnangiaceae</taxon>
        <taxon>Laccaria</taxon>
    </lineage>
</organism>
<name>B0D1K5_LACBS</name>
<dbReference type="Proteomes" id="UP000001194">
    <property type="component" value="Unassembled WGS sequence"/>
</dbReference>
<dbReference type="RefSeq" id="XP_001877551.1">
    <property type="nucleotide sequence ID" value="XM_001877516.1"/>
</dbReference>
<dbReference type="Pfam" id="PF13813">
    <property type="entry name" value="MBOAT_2"/>
    <property type="match status" value="1"/>
</dbReference>
<keyword evidence="9" id="KW-1185">Reference proteome</keyword>
<dbReference type="HOGENOM" id="CLU_032731_1_0_1"/>
<dbReference type="InterPro" id="IPR032805">
    <property type="entry name" value="Wax_synthase_dom"/>
</dbReference>
<dbReference type="AlphaFoldDB" id="B0D1K5"/>
<dbReference type="OrthoDB" id="1077582at2759"/>
<feature type="domain" description="Wax synthase" evidence="7">
    <location>
        <begin position="216"/>
        <end position="304"/>
    </location>
</feature>
<evidence type="ECO:0000256" key="1">
    <source>
        <dbReference type="ARBA" id="ARBA00004141"/>
    </source>
</evidence>
<keyword evidence="6" id="KW-0472">Membrane</keyword>
<comment type="similarity">
    <text evidence="2">Belongs to the wax synthase family.</text>
</comment>
<accession>B0D1K5</accession>
<dbReference type="GO" id="GO:0008374">
    <property type="term" value="F:O-acyltransferase activity"/>
    <property type="evidence" value="ECO:0007669"/>
    <property type="project" value="InterPro"/>
</dbReference>
<dbReference type="GO" id="GO:0006629">
    <property type="term" value="P:lipid metabolic process"/>
    <property type="evidence" value="ECO:0007669"/>
    <property type="project" value="InterPro"/>
</dbReference>
<proteinExistence type="inferred from homology"/>
<protein>
    <submittedName>
        <fullName evidence="8">Predicted protein</fullName>
    </submittedName>
</protein>
<evidence type="ECO:0000256" key="3">
    <source>
        <dbReference type="ARBA" id="ARBA00022679"/>
    </source>
</evidence>
<keyword evidence="4" id="KW-0812">Transmembrane</keyword>
<evidence type="ECO:0000259" key="7">
    <source>
        <dbReference type="Pfam" id="PF13813"/>
    </source>
</evidence>
<evidence type="ECO:0000256" key="4">
    <source>
        <dbReference type="ARBA" id="ARBA00022692"/>
    </source>
</evidence>
<evidence type="ECO:0000313" key="9">
    <source>
        <dbReference type="Proteomes" id="UP000001194"/>
    </source>
</evidence>
<dbReference type="InterPro" id="IPR044851">
    <property type="entry name" value="Wax_synthase"/>
</dbReference>
<dbReference type="KEGG" id="lbc:LACBIDRAFT_314092"/>
<evidence type="ECO:0000256" key="2">
    <source>
        <dbReference type="ARBA" id="ARBA00007282"/>
    </source>
</evidence>
<dbReference type="EMBL" id="DS547095">
    <property type="protein sequence ID" value="EDR11654.1"/>
    <property type="molecule type" value="Genomic_DNA"/>
</dbReference>
<evidence type="ECO:0000256" key="6">
    <source>
        <dbReference type="ARBA" id="ARBA00023136"/>
    </source>
</evidence>
<sequence length="387" mass="44235">MAIGALIEPLFSHLPFFLALVVRPSPYRKLFFIPILCANIWILLYGSSPVNYSRVVNIWGTSLATRVAIASDFILLTDVQNELRLQIDKRHISSAPLRERMSWGFRLMTTSRGIGWAHECTTRFPPKPQNISRWAFVVSKLLWAGYYYILSDLEQIPLQWNFAVIRGEVGMEGLTGLFARATFLVYLAEVYTGMNMAYNILAAVTVSVGLSEPRDWPAIFGYWSDAYTVGRFWGRFWHQNFRRFVTAHGKFISKNIFHLKSGTSLAWHVQLFVAFALSGLIHLAGDYRGQDDWTKGGTMRFFLLQAVAISFEDVVINLASRLGFGKTTRLSKCIGYLWVLGWWIWAVPPWTGPWAEVRIREVGHHRQSFILRVCQQVLGDSEGSRLL</sequence>
<dbReference type="InParanoid" id="B0D1K5"/>
<comment type="subcellular location">
    <subcellularLocation>
        <location evidence="1">Membrane</location>
        <topology evidence="1">Multi-pass membrane protein</topology>
    </subcellularLocation>
</comment>
<dbReference type="PANTHER" id="PTHR31595">
    <property type="entry name" value="LONG-CHAIN-ALCOHOL O-FATTY-ACYLTRANSFERASE 3-RELATED"/>
    <property type="match status" value="1"/>
</dbReference>
<dbReference type="PANTHER" id="PTHR31595:SF67">
    <property type="entry name" value="WAX SYNTHASE DOMAIN-CONTAINING PROTEIN"/>
    <property type="match status" value="1"/>
</dbReference>
<evidence type="ECO:0000256" key="5">
    <source>
        <dbReference type="ARBA" id="ARBA00022989"/>
    </source>
</evidence>
<evidence type="ECO:0000313" key="8">
    <source>
        <dbReference type="EMBL" id="EDR11654.1"/>
    </source>
</evidence>